<name>A0A0C2HDM9_9STAP</name>
<dbReference type="OrthoDB" id="358217at2"/>
<evidence type="ECO:0000259" key="10">
    <source>
        <dbReference type="PROSITE" id="PS50928"/>
    </source>
</evidence>
<evidence type="ECO:0000256" key="3">
    <source>
        <dbReference type="ARBA" id="ARBA00022475"/>
    </source>
</evidence>
<dbReference type="Proteomes" id="UP000031546">
    <property type="component" value="Unassembled WGS sequence"/>
</dbReference>
<gene>
    <name evidence="12" type="ORF">F7P68_0001535</name>
    <name evidence="11" type="ORF">SN16_11805</name>
</gene>
<dbReference type="GO" id="GO:0005886">
    <property type="term" value="C:plasma membrane"/>
    <property type="evidence" value="ECO:0007669"/>
    <property type="project" value="UniProtKB-SubCell"/>
</dbReference>
<proteinExistence type="inferred from homology"/>
<dbReference type="STRING" id="45670.SN16_11805"/>
<evidence type="ECO:0000256" key="7">
    <source>
        <dbReference type="ARBA" id="ARBA00023112"/>
    </source>
</evidence>
<evidence type="ECO:0000256" key="6">
    <source>
        <dbReference type="ARBA" id="ARBA00022989"/>
    </source>
</evidence>
<accession>A0A0C2HDM9</accession>
<keyword evidence="7" id="KW-0921">Nickel transport</keyword>
<sequence>MEKTNPQHVVDVDIIRKKHIRLSAVALIILALIILSGMVTEYDHIEGLIAIPAALEWLFANMFFSSSTLSRLPTVLNLLWQTVLISVVSTTTAAFFAVIFAITGSRLTAINGPLMYISKLVASISRNVPVVAWALILVISFGTNAATGFLALFFTTFGFLVRAFIETIDEASSDTVEALKATGATYPQVIAKAVIPESMPQMFSWVLFMIETNIRSATLVGLLTGTGIGYLFDLYYKQLDYEMVSLITLAIVIAVLLIEWVSNWIRREIL</sequence>
<reference evidence="12" key="3">
    <citation type="submission" date="2022-12" db="EMBL/GenBank/DDBJ databases">
        <title>Genome analysis and biological profiling of marine Salinicoccus roseus MOSEL-ME25.</title>
        <authorList>
            <person name="Mirza F.T."/>
            <person name="Xie Y."/>
            <person name="Shinwari Z.K."/>
        </authorList>
    </citation>
    <scope>NUCLEOTIDE SEQUENCE</scope>
    <source>
        <strain evidence="12">MOSEL-ME25</strain>
    </source>
</reference>
<dbReference type="GO" id="GO:0015675">
    <property type="term" value="P:nickel cation transport"/>
    <property type="evidence" value="ECO:0007669"/>
    <property type="project" value="UniProtKB-KW"/>
</dbReference>
<evidence type="ECO:0000256" key="9">
    <source>
        <dbReference type="RuleBase" id="RU363032"/>
    </source>
</evidence>
<feature type="transmembrane region" description="Helical" evidence="9">
    <location>
        <begin position="47"/>
        <end position="66"/>
    </location>
</feature>
<evidence type="ECO:0000256" key="2">
    <source>
        <dbReference type="ARBA" id="ARBA00022448"/>
    </source>
</evidence>
<evidence type="ECO:0000313" key="13">
    <source>
        <dbReference type="Proteomes" id="UP000031546"/>
    </source>
</evidence>
<dbReference type="AlphaFoldDB" id="A0A0C2HDM9"/>
<keyword evidence="3" id="KW-1003">Cell membrane</keyword>
<evidence type="ECO:0000256" key="1">
    <source>
        <dbReference type="ARBA" id="ARBA00004651"/>
    </source>
</evidence>
<dbReference type="EMBL" id="JABEVU030000001">
    <property type="protein sequence ID" value="MDB0579220.1"/>
    <property type="molecule type" value="Genomic_DNA"/>
</dbReference>
<reference evidence="12" key="2">
    <citation type="submission" date="2020-04" db="EMBL/GenBank/DDBJ databases">
        <authorList>
            <person name="Tanveer F."/>
            <person name="Xie Y."/>
            <person name="Shinwari Z.K."/>
        </authorList>
    </citation>
    <scope>NUCLEOTIDE SEQUENCE</scope>
    <source>
        <strain evidence="12">MOSEL-ME25</strain>
    </source>
</reference>
<dbReference type="InterPro" id="IPR000515">
    <property type="entry name" value="MetI-like"/>
</dbReference>
<comment type="similarity">
    <text evidence="9">Belongs to the binding-protein-dependent transport system permease family.</text>
</comment>
<protein>
    <submittedName>
        <fullName evidence="12">ABC transporter permease subunit</fullName>
    </submittedName>
    <submittedName>
        <fullName evidence="11">Phosphonate ABC transporter permease</fullName>
    </submittedName>
</protein>
<dbReference type="Pfam" id="PF00528">
    <property type="entry name" value="BPD_transp_1"/>
    <property type="match status" value="1"/>
</dbReference>
<feature type="domain" description="ABC transmembrane type-1" evidence="10">
    <location>
        <begin position="79"/>
        <end position="262"/>
    </location>
</feature>
<evidence type="ECO:0000256" key="8">
    <source>
        <dbReference type="ARBA" id="ARBA00023136"/>
    </source>
</evidence>
<comment type="caution">
    <text evidence="11">The sequence shown here is derived from an EMBL/GenBank/DDBJ whole genome shotgun (WGS) entry which is preliminary data.</text>
</comment>
<evidence type="ECO:0000313" key="12">
    <source>
        <dbReference type="EMBL" id="MDB0579220.1"/>
    </source>
</evidence>
<dbReference type="EMBL" id="JXII01000010">
    <property type="protein sequence ID" value="KIH69769.1"/>
    <property type="molecule type" value="Genomic_DNA"/>
</dbReference>
<keyword evidence="8 9" id="KW-0472">Membrane</keyword>
<evidence type="ECO:0000256" key="4">
    <source>
        <dbReference type="ARBA" id="ARBA00022596"/>
    </source>
</evidence>
<feature type="transmembrane region" description="Helical" evidence="9">
    <location>
        <begin position="244"/>
        <end position="265"/>
    </location>
</feature>
<dbReference type="PANTHER" id="PTHR30043">
    <property type="entry name" value="PHOSPHONATES TRANSPORT SYSTEM PERMEASE PROTEIN"/>
    <property type="match status" value="1"/>
</dbReference>
<organism evidence="11 13">
    <name type="scientific">Salinicoccus roseus</name>
    <dbReference type="NCBI Taxonomy" id="45670"/>
    <lineage>
        <taxon>Bacteria</taxon>
        <taxon>Bacillati</taxon>
        <taxon>Bacillota</taxon>
        <taxon>Bacilli</taxon>
        <taxon>Bacillales</taxon>
        <taxon>Staphylococcaceae</taxon>
        <taxon>Salinicoccus</taxon>
    </lineage>
</organism>
<dbReference type="Proteomes" id="UP000527860">
    <property type="component" value="Unassembled WGS sequence"/>
</dbReference>
<dbReference type="CDD" id="cd06261">
    <property type="entry name" value="TM_PBP2"/>
    <property type="match status" value="1"/>
</dbReference>
<feature type="transmembrane region" description="Helical" evidence="9">
    <location>
        <begin position="20"/>
        <end position="40"/>
    </location>
</feature>
<keyword evidence="5 9" id="KW-0812">Transmembrane</keyword>
<keyword evidence="14" id="KW-1185">Reference proteome</keyword>
<keyword evidence="6 9" id="KW-1133">Transmembrane helix</keyword>
<dbReference type="SUPFAM" id="SSF161098">
    <property type="entry name" value="MetI-like"/>
    <property type="match status" value="1"/>
</dbReference>
<reference evidence="11 13" key="1">
    <citation type="submission" date="2015-01" db="EMBL/GenBank/DDBJ databases">
        <title>Genome sequences of high lactate-tolerant strain Salinicoccus roseus W12 with industrial interest.</title>
        <authorList>
            <person name="Wang H."/>
            <person name="Yu B."/>
        </authorList>
    </citation>
    <scope>NUCLEOTIDE SEQUENCE [LARGE SCALE GENOMIC DNA]</scope>
    <source>
        <strain evidence="11 13">W12</strain>
    </source>
</reference>
<keyword evidence="2 9" id="KW-0813">Transport</keyword>
<keyword evidence="7" id="KW-0406">Ion transport</keyword>
<dbReference type="InterPro" id="IPR035906">
    <property type="entry name" value="MetI-like_sf"/>
</dbReference>
<dbReference type="GO" id="GO:0055085">
    <property type="term" value="P:transmembrane transport"/>
    <property type="evidence" value="ECO:0007669"/>
    <property type="project" value="InterPro"/>
</dbReference>
<dbReference type="PANTHER" id="PTHR30043:SF1">
    <property type="entry name" value="ABC TRANSPORT SYSTEM PERMEASE PROTEIN P69"/>
    <property type="match status" value="1"/>
</dbReference>
<dbReference type="RefSeq" id="WP_040106834.1">
    <property type="nucleotide sequence ID" value="NZ_JABEVU030000001.1"/>
</dbReference>
<comment type="subcellular location">
    <subcellularLocation>
        <location evidence="1 9">Cell membrane</location>
        <topology evidence="1 9">Multi-pass membrane protein</topology>
    </subcellularLocation>
</comment>
<evidence type="ECO:0000313" key="11">
    <source>
        <dbReference type="EMBL" id="KIH69769.1"/>
    </source>
</evidence>
<feature type="transmembrane region" description="Helical" evidence="9">
    <location>
        <begin position="78"/>
        <end position="102"/>
    </location>
</feature>
<dbReference type="PROSITE" id="PS50928">
    <property type="entry name" value="ABC_TM1"/>
    <property type="match status" value="1"/>
</dbReference>
<evidence type="ECO:0000313" key="14">
    <source>
        <dbReference type="Proteomes" id="UP000527860"/>
    </source>
</evidence>
<keyword evidence="4" id="KW-0533">Nickel</keyword>
<dbReference type="Gene3D" id="1.10.3720.10">
    <property type="entry name" value="MetI-like"/>
    <property type="match status" value="1"/>
</dbReference>
<evidence type="ECO:0000256" key="5">
    <source>
        <dbReference type="ARBA" id="ARBA00022692"/>
    </source>
</evidence>
<feature type="transmembrane region" description="Helical" evidence="9">
    <location>
        <begin position="212"/>
        <end position="232"/>
    </location>
</feature>
<dbReference type="GeneID" id="77846226"/>